<dbReference type="Proteomes" id="UP001499951">
    <property type="component" value="Unassembled WGS sequence"/>
</dbReference>
<feature type="region of interest" description="Disordered" evidence="1">
    <location>
        <begin position="47"/>
        <end position="67"/>
    </location>
</feature>
<sequence>MSADCENLAGCGFFKKYFHVNKGACRNFIKTYCRGEMQDECERKAYRRANGGPPTDDMMPNGIILPQ</sequence>
<comment type="caution">
    <text evidence="2">The sequence shown here is derived from an EMBL/GenBank/DDBJ whole genome shotgun (WGS) entry which is preliminary data.</text>
</comment>
<accession>A0ABN1F8G7</accession>
<gene>
    <name evidence="2" type="ORF">GCM10008942_37360</name>
</gene>
<evidence type="ECO:0000256" key="1">
    <source>
        <dbReference type="SAM" id="MobiDB-lite"/>
    </source>
</evidence>
<dbReference type="EMBL" id="BAAADD010000011">
    <property type="protein sequence ID" value="GAA0584987.1"/>
    <property type="molecule type" value="Genomic_DNA"/>
</dbReference>
<organism evidence="2 3">
    <name type="scientific">Rhizomicrobium electricum</name>
    <dbReference type="NCBI Taxonomy" id="480070"/>
    <lineage>
        <taxon>Bacteria</taxon>
        <taxon>Pseudomonadati</taxon>
        <taxon>Pseudomonadota</taxon>
        <taxon>Alphaproteobacteria</taxon>
        <taxon>Micropepsales</taxon>
        <taxon>Micropepsaceae</taxon>
        <taxon>Rhizomicrobium</taxon>
    </lineage>
</organism>
<reference evidence="2 3" key="1">
    <citation type="journal article" date="2019" name="Int. J. Syst. Evol. Microbiol.">
        <title>The Global Catalogue of Microorganisms (GCM) 10K type strain sequencing project: providing services to taxonomists for standard genome sequencing and annotation.</title>
        <authorList>
            <consortium name="The Broad Institute Genomics Platform"/>
            <consortium name="The Broad Institute Genome Sequencing Center for Infectious Disease"/>
            <person name="Wu L."/>
            <person name="Ma J."/>
        </authorList>
    </citation>
    <scope>NUCLEOTIDE SEQUENCE [LARGE SCALE GENOMIC DNA]</scope>
    <source>
        <strain evidence="2 3">JCM 15089</strain>
    </source>
</reference>
<evidence type="ECO:0000313" key="2">
    <source>
        <dbReference type="EMBL" id="GAA0584987.1"/>
    </source>
</evidence>
<proteinExistence type="predicted"/>
<keyword evidence="3" id="KW-1185">Reference proteome</keyword>
<dbReference type="RefSeq" id="WP_166929192.1">
    <property type="nucleotide sequence ID" value="NZ_BAAADD010000011.1"/>
</dbReference>
<name>A0ABN1F8G7_9PROT</name>
<protein>
    <recommendedName>
        <fullName evidence="4">BPTI/Kunitz inhibitor domain-containing protein</fullName>
    </recommendedName>
</protein>
<evidence type="ECO:0000313" key="3">
    <source>
        <dbReference type="Proteomes" id="UP001499951"/>
    </source>
</evidence>
<evidence type="ECO:0008006" key="4">
    <source>
        <dbReference type="Google" id="ProtNLM"/>
    </source>
</evidence>